<reference evidence="4" key="1">
    <citation type="submission" date="2012-12" db="EMBL/GenBank/DDBJ databases">
        <authorList>
            <person name="Hellsten U."/>
            <person name="Grimwood J."/>
            <person name="Chapman J.A."/>
            <person name="Shapiro H."/>
            <person name="Aerts A."/>
            <person name="Otillar R.P."/>
            <person name="Terry A.Y."/>
            <person name="Boore J.L."/>
            <person name="Simakov O."/>
            <person name="Marletaz F."/>
            <person name="Cho S.-J."/>
            <person name="Edsinger-Gonzales E."/>
            <person name="Havlak P."/>
            <person name="Kuo D.-H."/>
            <person name="Larsson T."/>
            <person name="Lv J."/>
            <person name="Arendt D."/>
            <person name="Savage R."/>
            <person name="Osoegawa K."/>
            <person name="de Jong P."/>
            <person name="Lindberg D.R."/>
            <person name="Seaver E.C."/>
            <person name="Weisblat D.A."/>
            <person name="Putnam N.H."/>
            <person name="Grigoriev I.V."/>
            <person name="Rokhsar D.S."/>
        </authorList>
    </citation>
    <scope>NUCLEOTIDE SEQUENCE</scope>
    <source>
        <strain evidence="4">I ESC-2004</strain>
    </source>
</reference>
<accession>R7TVY4</accession>
<reference evidence="2 4" key="2">
    <citation type="journal article" date="2013" name="Nature">
        <title>Insights into bilaterian evolution from three spiralian genomes.</title>
        <authorList>
            <person name="Simakov O."/>
            <person name="Marletaz F."/>
            <person name="Cho S.J."/>
            <person name="Edsinger-Gonzales E."/>
            <person name="Havlak P."/>
            <person name="Hellsten U."/>
            <person name="Kuo D.H."/>
            <person name="Larsson T."/>
            <person name="Lv J."/>
            <person name="Arendt D."/>
            <person name="Savage R."/>
            <person name="Osoegawa K."/>
            <person name="de Jong P."/>
            <person name="Grimwood J."/>
            <person name="Chapman J.A."/>
            <person name="Shapiro H."/>
            <person name="Aerts A."/>
            <person name="Otillar R.P."/>
            <person name="Terry A.Y."/>
            <person name="Boore J.L."/>
            <person name="Grigoriev I.V."/>
            <person name="Lindberg D.R."/>
            <person name="Seaver E.C."/>
            <person name="Weisblat D.A."/>
            <person name="Putnam N.H."/>
            <person name="Rokhsar D.S."/>
        </authorList>
    </citation>
    <scope>NUCLEOTIDE SEQUENCE</scope>
    <source>
        <strain evidence="2 4">I ESC-2004</strain>
    </source>
</reference>
<feature type="region of interest" description="Disordered" evidence="1">
    <location>
        <begin position="1"/>
        <end position="143"/>
    </location>
</feature>
<feature type="compositionally biased region" description="Polar residues" evidence="1">
    <location>
        <begin position="18"/>
        <end position="28"/>
    </location>
</feature>
<dbReference type="EnsemblMetazoa" id="CapteT226682">
    <property type="protein sequence ID" value="CapteP226682"/>
    <property type="gene ID" value="CapteG226682"/>
</dbReference>
<name>R7TVY4_CAPTE</name>
<feature type="compositionally biased region" description="Low complexity" evidence="1">
    <location>
        <begin position="91"/>
        <end position="122"/>
    </location>
</feature>
<protein>
    <submittedName>
        <fullName evidence="2 3">Uncharacterized protein</fullName>
    </submittedName>
</protein>
<sequence>MDKSKTTKSPLDKVRGLQSKSPEDSQSVLEDDDDEPEDLTQWAENLGYITEPSSNRLEVPRTTDTSHRAKSTSENSSMGSALLNVSSTLMSVGSSRAGSASSSPSVSRKSSSVPKPSTPSAPHKQIPKTKAAESKPQSDLPAPSREEMDLLLESFRTSVNHQRKTADQVARKFLIPMGSRIHKHSKTTLAEMTRHFRLDRIVETLEGILWIENELTQDNMLRHITLDGEMFAEWNQAVADIKTASDKMARSWGALSAKGVTPVEIMPSHTLEQKITKLHNSVETVIKSLLSMVTIWSHTLKNDPTSSAKVIASLTKCRIKAHELEYTLPQKYVLDAQSEHTTPLCTPMPTKKELAAN</sequence>
<dbReference type="HOGENOM" id="CLU_776706_0_0_1"/>
<reference evidence="3" key="3">
    <citation type="submission" date="2015-06" db="UniProtKB">
        <authorList>
            <consortium name="EnsemblMetazoa"/>
        </authorList>
    </citation>
    <scope>IDENTIFICATION</scope>
</reference>
<keyword evidence="4" id="KW-1185">Reference proteome</keyword>
<dbReference type="EMBL" id="AMQN01002118">
    <property type="status" value="NOT_ANNOTATED_CDS"/>
    <property type="molecule type" value="Genomic_DNA"/>
</dbReference>
<feature type="compositionally biased region" description="Basic and acidic residues" evidence="1">
    <location>
        <begin position="1"/>
        <end position="15"/>
    </location>
</feature>
<dbReference type="Proteomes" id="UP000014760">
    <property type="component" value="Unassembled WGS sequence"/>
</dbReference>
<dbReference type="AlphaFoldDB" id="R7TVY4"/>
<dbReference type="EMBL" id="KB308479">
    <property type="protein sequence ID" value="ELT97747.1"/>
    <property type="molecule type" value="Genomic_DNA"/>
</dbReference>
<evidence type="ECO:0000256" key="1">
    <source>
        <dbReference type="SAM" id="MobiDB-lite"/>
    </source>
</evidence>
<evidence type="ECO:0000313" key="4">
    <source>
        <dbReference type="Proteomes" id="UP000014760"/>
    </source>
</evidence>
<evidence type="ECO:0000313" key="3">
    <source>
        <dbReference type="EnsemblMetazoa" id="CapteP226682"/>
    </source>
</evidence>
<feature type="compositionally biased region" description="Polar residues" evidence="1">
    <location>
        <begin position="72"/>
        <end position="90"/>
    </location>
</feature>
<feature type="compositionally biased region" description="Acidic residues" evidence="1">
    <location>
        <begin position="29"/>
        <end position="38"/>
    </location>
</feature>
<gene>
    <name evidence="2" type="ORF">CAPTEDRAFT_226682</name>
</gene>
<organism evidence="2">
    <name type="scientific">Capitella teleta</name>
    <name type="common">Polychaete worm</name>
    <dbReference type="NCBI Taxonomy" id="283909"/>
    <lineage>
        <taxon>Eukaryota</taxon>
        <taxon>Metazoa</taxon>
        <taxon>Spiralia</taxon>
        <taxon>Lophotrochozoa</taxon>
        <taxon>Annelida</taxon>
        <taxon>Polychaeta</taxon>
        <taxon>Sedentaria</taxon>
        <taxon>Scolecida</taxon>
        <taxon>Capitellidae</taxon>
        <taxon>Capitella</taxon>
    </lineage>
</organism>
<proteinExistence type="predicted"/>
<evidence type="ECO:0000313" key="2">
    <source>
        <dbReference type="EMBL" id="ELT97747.1"/>
    </source>
</evidence>
<feature type="compositionally biased region" description="Basic and acidic residues" evidence="1">
    <location>
        <begin position="58"/>
        <end position="67"/>
    </location>
</feature>